<keyword evidence="3" id="KW-1185">Reference proteome</keyword>
<gene>
    <name evidence="2" type="ORF">I41_14590</name>
</gene>
<feature type="domain" description="Flagellar protein FlgJ N-terminal" evidence="1">
    <location>
        <begin position="49"/>
        <end position="96"/>
    </location>
</feature>
<evidence type="ECO:0000313" key="3">
    <source>
        <dbReference type="Proteomes" id="UP000317909"/>
    </source>
</evidence>
<organism evidence="2 3">
    <name type="scientific">Lacipirellula limnantheis</name>
    <dbReference type="NCBI Taxonomy" id="2528024"/>
    <lineage>
        <taxon>Bacteria</taxon>
        <taxon>Pseudomonadati</taxon>
        <taxon>Planctomycetota</taxon>
        <taxon>Planctomycetia</taxon>
        <taxon>Pirellulales</taxon>
        <taxon>Lacipirellulaceae</taxon>
        <taxon>Lacipirellula</taxon>
    </lineage>
</organism>
<reference evidence="2 3" key="1">
    <citation type="submission" date="2019-02" db="EMBL/GenBank/DDBJ databases">
        <title>Deep-cultivation of Planctomycetes and their phenomic and genomic characterization uncovers novel biology.</title>
        <authorList>
            <person name="Wiegand S."/>
            <person name="Jogler M."/>
            <person name="Boedeker C."/>
            <person name="Pinto D."/>
            <person name="Vollmers J."/>
            <person name="Rivas-Marin E."/>
            <person name="Kohn T."/>
            <person name="Peeters S.H."/>
            <person name="Heuer A."/>
            <person name="Rast P."/>
            <person name="Oberbeckmann S."/>
            <person name="Bunk B."/>
            <person name="Jeske O."/>
            <person name="Meyerdierks A."/>
            <person name="Storesund J.E."/>
            <person name="Kallscheuer N."/>
            <person name="Luecker S."/>
            <person name="Lage O.M."/>
            <person name="Pohl T."/>
            <person name="Merkel B.J."/>
            <person name="Hornburger P."/>
            <person name="Mueller R.-W."/>
            <person name="Bruemmer F."/>
            <person name="Labrenz M."/>
            <person name="Spormann A.M."/>
            <person name="Op den Camp H."/>
            <person name="Overmann J."/>
            <person name="Amann R."/>
            <person name="Jetten M.S.M."/>
            <person name="Mascher T."/>
            <person name="Medema M.H."/>
            <person name="Devos D.P."/>
            <person name="Kaster A.-K."/>
            <person name="Ovreas L."/>
            <person name="Rohde M."/>
            <person name="Galperin M.Y."/>
            <person name="Jogler C."/>
        </authorList>
    </citation>
    <scope>NUCLEOTIDE SEQUENCE [LARGE SCALE GENOMIC DNA]</scope>
    <source>
        <strain evidence="2 3">I41</strain>
    </source>
</reference>
<protein>
    <submittedName>
        <fullName evidence="2">Rod binding protein</fullName>
    </submittedName>
</protein>
<dbReference type="RefSeq" id="WP_145431873.1">
    <property type="nucleotide sequence ID" value="NZ_CP036339.1"/>
</dbReference>
<dbReference type="KEGG" id="llh:I41_14590"/>
<name>A0A517TVA6_9BACT</name>
<accession>A0A517TVA6</accession>
<dbReference type="Pfam" id="PF10135">
    <property type="entry name" value="Rod-binding"/>
    <property type="match status" value="1"/>
</dbReference>
<dbReference type="EMBL" id="CP036339">
    <property type="protein sequence ID" value="QDT72287.1"/>
    <property type="molecule type" value="Genomic_DNA"/>
</dbReference>
<sequence>MPINLNATANIKPLRPTVTTASQQLDNARELQGAFQDFVGKSFYGEMLKAMRSTVGEPAYFHGGNAENVFQQQLDHQLGDEMSKANGGELSAAMFRRQFPKEAALIADSEKQAAASLTDLHALRRR</sequence>
<dbReference type="AlphaFoldDB" id="A0A517TVA6"/>
<dbReference type="OrthoDB" id="280272at2"/>
<evidence type="ECO:0000259" key="1">
    <source>
        <dbReference type="Pfam" id="PF10135"/>
    </source>
</evidence>
<evidence type="ECO:0000313" key="2">
    <source>
        <dbReference type="EMBL" id="QDT72287.1"/>
    </source>
</evidence>
<proteinExistence type="predicted"/>
<dbReference type="Proteomes" id="UP000317909">
    <property type="component" value="Chromosome"/>
</dbReference>
<dbReference type="InterPro" id="IPR019301">
    <property type="entry name" value="Flagellar_prot_FlgJ_N"/>
</dbReference>